<evidence type="ECO:0000256" key="7">
    <source>
        <dbReference type="HAMAP-Rule" id="MF_01315"/>
    </source>
</evidence>
<dbReference type="PANTHER" id="PTHR10871">
    <property type="entry name" value="30S RIBOSOMAL PROTEIN S13/40S RIBOSOMAL PROTEIN S18"/>
    <property type="match status" value="1"/>
</dbReference>
<comment type="similarity">
    <text evidence="1 7 8">Belongs to the universal ribosomal protein uS13 family.</text>
</comment>
<dbReference type="KEGG" id="prf:PeribacterA2_0032"/>
<accession>A0A0S1SG89</accession>
<feature type="region of interest" description="Disordered" evidence="9">
    <location>
        <begin position="91"/>
        <end position="126"/>
    </location>
</feature>
<accession>A0A0S1STC8</accession>
<dbReference type="InterPro" id="IPR019980">
    <property type="entry name" value="Ribosomal_uS13_bac-type"/>
</dbReference>
<sequence>MIRVSGVVLPGNKHIVIALTHIKGIGRPLASKILAELRIPLEKKADALSEEEQARIRSRVERETVEGELTRKISMDVKRLQDIGTWRGYRHRKKLPVRGQTSRRNARTKRGKKKTGLSGRVTLTKT</sequence>
<keyword evidence="5 7" id="KW-0687">Ribonucleoprotein</keyword>
<dbReference type="Proteomes" id="UP000069135">
    <property type="component" value="Chromosome"/>
</dbReference>
<evidence type="ECO:0000256" key="5">
    <source>
        <dbReference type="ARBA" id="ARBA00023274"/>
    </source>
</evidence>
<dbReference type="Pfam" id="PF00416">
    <property type="entry name" value="Ribosomal_S13"/>
    <property type="match status" value="1"/>
</dbReference>
<evidence type="ECO:0000256" key="3">
    <source>
        <dbReference type="ARBA" id="ARBA00022884"/>
    </source>
</evidence>
<reference evidence="10 11" key="2">
    <citation type="journal article" date="2016" name="PeerJ">
        <title>Analysis of five complete genome sequences for members of the class Peribacteria in the recently recognized Peregrinibacteria bacterial phylum.</title>
        <authorList>
            <person name="Anantharaman K."/>
            <person name="Brown C.T."/>
            <person name="Burstein D."/>
            <person name="Castelle C.J."/>
            <person name="Probst A.J."/>
            <person name="Thomas B.C."/>
            <person name="Williams K.H."/>
            <person name="Banfield J.F."/>
        </authorList>
    </citation>
    <scope>NUCLEOTIDE SEQUENCE [LARGE SCALE GENOMIC DNA]</scope>
    <source>
        <strain evidence="10">RIFOXYD1_FULL_PER-ii_59_16</strain>
    </source>
</reference>
<dbReference type="InterPro" id="IPR001892">
    <property type="entry name" value="Ribosomal_uS13"/>
</dbReference>
<dbReference type="FunFam" id="1.10.8.50:FF:000001">
    <property type="entry name" value="30S ribosomal protein S13"/>
    <property type="match status" value="1"/>
</dbReference>
<protein>
    <recommendedName>
        <fullName evidence="6 7">Small ribosomal subunit protein uS13</fullName>
    </recommendedName>
</protein>
<keyword evidence="7" id="KW-0820">tRNA-binding</keyword>
<evidence type="ECO:0000256" key="2">
    <source>
        <dbReference type="ARBA" id="ARBA00022730"/>
    </source>
</evidence>
<keyword evidence="3 7" id="KW-0694">RNA-binding</keyword>
<evidence type="ECO:0000256" key="6">
    <source>
        <dbReference type="ARBA" id="ARBA00035166"/>
    </source>
</evidence>
<dbReference type="NCBIfam" id="TIGR03631">
    <property type="entry name" value="uS13_bact"/>
    <property type="match status" value="1"/>
</dbReference>
<evidence type="ECO:0000256" key="4">
    <source>
        <dbReference type="ARBA" id="ARBA00022980"/>
    </source>
</evidence>
<comment type="function">
    <text evidence="7">Located at the top of the head of the 30S subunit, it contacts several helices of the 16S rRNA. In the 70S ribosome it contacts the 23S rRNA (bridge B1a) and protein L5 of the 50S subunit (bridge B1b), connecting the 2 subunits; these bridges are implicated in subunit movement. Contacts the tRNAs in the A and P-sites.</text>
</comment>
<reference evidence="11" key="1">
    <citation type="submission" date="2015-10" db="EMBL/GenBank/DDBJ databases">
        <title>Analysis of five complete genome sequences for members of the class Peribacteria in the recently recognized Peregrinibacteria bacterial phylum.</title>
        <authorList>
            <person name="Anantharaman K."/>
            <person name="Brown C.T."/>
            <person name="Burstein D."/>
            <person name="Castelle C.J."/>
            <person name="Probst A.J."/>
            <person name="Thomas B.C."/>
            <person name="Williams K.H."/>
            <person name="Banfield J.F."/>
        </authorList>
    </citation>
    <scope>NUCLEOTIDE SEQUENCE [LARGE SCALE GENOMIC DNA]</scope>
</reference>
<evidence type="ECO:0000256" key="9">
    <source>
        <dbReference type="SAM" id="MobiDB-lite"/>
    </source>
</evidence>
<feature type="compositionally biased region" description="Basic residues" evidence="9">
    <location>
        <begin position="104"/>
        <end position="115"/>
    </location>
</feature>
<evidence type="ECO:0000256" key="1">
    <source>
        <dbReference type="ARBA" id="ARBA00008080"/>
    </source>
</evidence>
<name>A0A0S1SKW7_9BACT</name>
<dbReference type="GO" id="GO:0015935">
    <property type="term" value="C:small ribosomal subunit"/>
    <property type="evidence" value="ECO:0007669"/>
    <property type="project" value="TreeGrafter"/>
</dbReference>
<keyword evidence="2 7" id="KW-0699">rRNA-binding</keyword>
<dbReference type="InterPro" id="IPR027437">
    <property type="entry name" value="Rbsml_uS13_C"/>
</dbReference>
<evidence type="ECO:0000313" key="11">
    <source>
        <dbReference type="Proteomes" id="UP000069135"/>
    </source>
</evidence>
<accession>A0A0S1SKW7</accession>
<dbReference type="HAMAP" id="MF_01315">
    <property type="entry name" value="Ribosomal_uS13"/>
    <property type="match status" value="1"/>
</dbReference>
<dbReference type="PROSITE" id="PS00646">
    <property type="entry name" value="RIBOSOMAL_S13_1"/>
    <property type="match status" value="1"/>
</dbReference>
<dbReference type="GO" id="GO:0019843">
    <property type="term" value="F:rRNA binding"/>
    <property type="evidence" value="ECO:0007669"/>
    <property type="project" value="UniProtKB-UniRule"/>
</dbReference>
<dbReference type="EMBL" id="CP013065">
    <property type="protein sequence ID" value="ALM12737.1"/>
    <property type="molecule type" value="Genomic_DNA"/>
</dbReference>
<dbReference type="AlphaFoldDB" id="A0A0S1SKW7"/>
<dbReference type="Gene3D" id="4.10.910.10">
    <property type="entry name" value="30s ribosomal protein s13, domain 2"/>
    <property type="match status" value="1"/>
</dbReference>
<comment type="subunit">
    <text evidence="7">Part of the 30S ribosomal subunit. Forms a loose heterodimer with protein S19. Forms two bridges to the 50S subunit in the 70S ribosome.</text>
</comment>
<proteinExistence type="inferred from homology"/>
<accession>A0A0S1SQ12</accession>
<organism evidence="10 11">
    <name type="scientific">Candidatus Peribacter riflensis</name>
    <dbReference type="NCBI Taxonomy" id="1735162"/>
    <lineage>
        <taxon>Bacteria</taxon>
        <taxon>Candidatus Peregrinibacteriota</taxon>
        <taxon>Candidatus Peribacteria</taxon>
        <taxon>Candidatus Peribacterales</taxon>
        <taxon>Candidatus Peribacteraceae</taxon>
        <taxon>Candidatus Peribacter</taxon>
    </lineage>
</organism>
<dbReference type="Gene3D" id="1.10.8.50">
    <property type="match status" value="1"/>
</dbReference>
<dbReference type="PROSITE" id="PS50159">
    <property type="entry name" value="RIBOSOMAL_S13_2"/>
    <property type="match status" value="1"/>
</dbReference>
<evidence type="ECO:0000256" key="8">
    <source>
        <dbReference type="RuleBase" id="RU003830"/>
    </source>
</evidence>
<dbReference type="PANTHER" id="PTHR10871:SF1">
    <property type="entry name" value="SMALL RIBOSOMAL SUBUNIT PROTEIN US13M"/>
    <property type="match status" value="1"/>
</dbReference>
<dbReference type="GO" id="GO:0005829">
    <property type="term" value="C:cytosol"/>
    <property type="evidence" value="ECO:0007669"/>
    <property type="project" value="TreeGrafter"/>
</dbReference>
<gene>
    <name evidence="7" type="primary">rpsM</name>
    <name evidence="10" type="ORF">PeribacterD1_0032</name>
</gene>
<dbReference type="InterPro" id="IPR018269">
    <property type="entry name" value="Ribosomal_uS13_CS"/>
</dbReference>
<evidence type="ECO:0000313" key="10">
    <source>
        <dbReference type="EMBL" id="ALM12737.1"/>
    </source>
</evidence>
<dbReference type="STRING" id="1735162.PeribacterB2_0032"/>
<dbReference type="PIRSF" id="PIRSF002134">
    <property type="entry name" value="Ribosomal_S13"/>
    <property type="match status" value="1"/>
</dbReference>
<dbReference type="GO" id="GO:0006412">
    <property type="term" value="P:translation"/>
    <property type="evidence" value="ECO:0007669"/>
    <property type="project" value="UniProtKB-UniRule"/>
</dbReference>
<accession>A0A0S1SPC3</accession>
<dbReference type="SUPFAM" id="SSF46946">
    <property type="entry name" value="S13-like H2TH domain"/>
    <property type="match status" value="1"/>
</dbReference>
<dbReference type="GO" id="GO:0000049">
    <property type="term" value="F:tRNA binding"/>
    <property type="evidence" value="ECO:0007669"/>
    <property type="project" value="UniProtKB-UniRule"/>
</dbReference>
<dbReference type="GO" id="GO:0003735">
    <property type="term" value="F:structural constituent of ribosome"/>
    <property type="evidence" value="ECO:0007669"/>
    <property type="project" value="InterPro"/>
</dbReference>
<dbReference type="InterPro" id="IPR010979">
    <property type="entry name" value="Ribosomal_uS13-like_H2TH"/>
</dbReference>
<keyword evidence="4 7" id="KW-0689">Ribosomal protein</keyword>